<evidence type="ECO:0000313" key="1">
    <source>
        <dbReference type="EMBL" id="QJA98131.1"/>
    </source>
</evidence>
<organism evidence="1">
    <name type="scientific">viral metagenome</name>
    <dbReference type="NCBI Taxonomy" id="1070528"/>
    <lineage>
        <taxon>unclassified sequences</taxon>
        <taxon>metagenomes</taxon>
        <taxon>organismal metagenomes</taxon>
    </lineage>
</organism>
<dbReference type="AlphaFoldDB" id="A0A6M3LZ02"/>
<sequence>MRIDFGSVTLTDEAFRGSANSSRIHIFGQHRQASDEDGIQFEVTEEQKYDLLSALVESCDLSLEEGEEARVRDIIGQETPD</sequence>
<accession>A0A6M3LZ02</accession>
<reference evidence="1" key="1">
    <citation type="submission" date="2020-03" db="EMBL/GenBank/DDBJ databases">
        <title>The deep terrestrial virosphere.</title>
        <authorList>
            <person name="Holmfeldt K."/>
            <person name="Nilsson E."/>
            <person name="Simone D."/>
            <person name="Lopez-Fernandez M."/>
            <person name="Wu X."/>
            <person name="de Brujin I."/>
            <person name="Lundin D."/>
            <person name="Andersson A."/>
            <person name="Bertilsson S."/>
            <person name="Dopson M."/>
        </authorList>
    </citation>
    <scope>NUCLEOTIDE SEQUENCE</scope>
    <source>
        <strain evidence="1">MM415B05665</strain>
    </source>
</reference>
<protein>
    <submittedName>
        <fullName evidence="1">Uncharacterized protein</fullName>
    </submittedName>
</protein>
<name>A0A6M3LZ02_9ZZZZ</name>
<dbReference type="EMBL" id="MT143555">
    <property type="protein sequence ID" value="QJA98131.1"/>
    <property type="molecule type" value="Genomic_DNA"/>
</dbReference>
<proteinExistence type="predicted"/>
<gene>
    <name evidence="1" type="ORF">MM415B05665_0006</name>
</gene>